<dbReference type="InterPro" id="IPR038552">
    <property type="entry name" value="Tim21_IMS_sf"/>
</dbReference>
<feature type="non-terminal residue" evidence="12">
    <location>
        <position position="192"/>
    </location>
</feature>
<dbReference type="OMA" id="HFHVEGP"/>
<evidence type="ECO:0000256" key="9">
    <source>
        <dbReference type="ARBA" id="ARBA00023136"/>
    </source>
</evidence>
<dbReference type="HOGENOM" id="CLU_089407_0_0_1"/>
<accession>M2N3Q3</accession>
<dbReference type="FunFam" id="3.10.450.320:FF:000002">
    <property type="entry name" value="Mitochondrial import inner membrane translocase subunit tim21"/>
    <property type="match status" value="1"/>
</dbReference>
<keyword evidence="6" id="KW-0809">Transit peptide</keyword>
<keyword evidence="9 11" id="KW-0472">Membrane</keyword>
<keyword evidence="13" id="KW-1185">Reference proteome</keyword>
<name>M2N3Q3_BAUPA</name>
<dbReference type="Proteomes" id="UP000011761">
    <property type="component" value="Unassembled WGS sequence"/>
</dbReference>
<dbReference type="OrthoDB" id="436405at2759"/>
<evidence type="ECO:0000256" key="6">
    <source>
        <dbReference type="ARBA" id="ARBA00022946"/>
    </source>
</evidence>
<dbReference type="PANTHER" id="PTHR13032">
    <property type="entry name" value="MITOCHONDRIAL IMPORT INNER MEMBRANE TRANSLOCASE SUBUNIT TIM21"/>
    <property type="match status" value="1"/>
</dbReference>
<organism evidence="12 13">
    <name type="scientific">Baudoinia panamericana (strain UAMH 10762)</name>
    <name type="common">Angels' share fungus</name>
    <name type="synonym">Baudoinia compniacensis (strain UAMH 10762)</name>
    <dbReference type="NCBI Taxonomy" id="717646"/>
    <lineage>
        <taxon>Eukaryota</taxon>
        <taxon>Fungi</taxon>
        <taxon>Dikarya</taxon>
        <taxon>Ascomycota</taxon>
        <taxon>Pezizomycotina</taxon>
        <taxon>Dothideomycetes</taxon>
        <taxon>Dothideomycetidae</taxon>
        <taxon>Mycosphaerellales</taxon>
        <taxon>Teratosphaeriaceae</taxon>
        <taxon>Baudoinia</taxon>
    </lineage>
</organism>
<comment type="subunit">
    <text evidence="11">Component of the TIM23 complex.</text>
</comment>
<keyword evidence="11" id="KW-0813">Transport</keyword>
<evidence type="ECO:0000256" key="11">
    <source>
        <dbReference type="RuleBase" id="RU367142"/>
    </source>
</evidence>
<keyword evidence="11" id="KW-0653">Protein transport</keyword>
<proteinExistence type="inferred from homology"/>
<evidence type="ECO:0000313" key="12">
    <source>
        <dbReference type="EMBL" id="EMC93639.1"/>
    </source>
</evidence>
<dbReference type="Gene3D" id="3.10.450.320">
    <property type="entry name" value="Mitochondrial import inner membrane translocase subunit Tim21"/>
    <property type="match status" value="1"/>
</dbReference>
<dbReference type="AlphaFoldDB" id="M2N3Q3"/>
<dbReference type="GO" id="GO:0005744">
    <property type="term" value="C:TIM23 mitochondrial import inner membrane translocase complex"/>
    <property type="evidence" value="ECO:0007669"/>
    <property type="project" value="UniProtKB-UniRule"/>
</dbReference>
<reference evidence="12 13" key="1">
    <citation type="journal article" date="2012" name="PLoS Pathog.">
        <title>Diverse lifestyles and strategies of plant pathogenesis encoded in the genomes of eighteen Dothideomycetes fungi.</title>
        <authorList>
            <person name="Ohm R.A."/>
            <person name="Feau N."/>
            <person name="Henrissat B."/>
            <person name="Schoch C.L."/>
            <person name="Horwitz B.A."/>
            <person name="Barry K.W."/>
            <person name="Condon B.J."/>
            <person name="Copeland A.C."/>
            <person name="Dhillon B."/>
            <person name="Glaser F."/>
            <person name="Hesse C.N."/>
            <person name="Kosti I."/>
            <person name="LaButti K."/>
            <person name="Lindquist E.A."/>
            <person name="Lucas S."/>
            <person name="Salamov A.A."/>
            <person name="Bradshaw R.E."/>
            <person name="Ciuffetti L."/>
            <person name="Hamelin R.C."/>
            <person name="Kema G.H.J."/>
            <person name="Lawrence C."/>
            <person name="Scott J.A."/>
            <person name="Spatafora J.W."/>
            <person name="Turgeon B.G."/>
            <person name="de Wit P.J.G.M."/>
            <person name="Zhong S."/>
            <person name="Goodwin S.B."/>
            <person name="Grigoriev I.V."/>
        </authorList>
    </citation>
    <scope>NUCLEOTIDE SEQUENCE [LARGE SCALE GENOMIC DNA]</scope>
    <source>
        <strain evidence="12 13">UAMH 10762</strain>
    </source>
</reference>
<dbReference type="RefSeq" id="XP_007679322.1">
    <property type="nucleotide sequence ID" value="XM_007681132.1"/>
</dbReference>
<keyword evidence="8 11" id="KW-0496">Mitochondrion</keyword>
<gene>
    <name evidence="12" type="ORF">BAUCODRAFT_45611</name>
</gene>
<protein>
    <recommendedName>
        <fullName evidence="3 11">Mitochondrial import inner membrane translocase subunit Tim21</fullName>
    </recommendedName>
</protein>
<keyword evidence="5 11" id="KW-0999">Mitochondrion inner membrane</keyword>
<evidence type="ECO:0000256" key="2">
    <source>
        <dbReference type="ARBA" id="ARBA00010867"/>
    </source>
</evidence>
<evidence type="ECO:0000256" key="8">
    <source>
        <dbReference type="ARBA" id="ARBA00023128"/>
    </source>
</evidence>
<keyword evidence="4 11" id="KW-0812">Transmembrane</keyword>
<dbReference type="PANTHER" id="PTHR13032:SF6">
    <property type="entry name" value="MITOCHONDRIAL IMPORT INNER MEMBRANE TRANSLOCASE SUBUNIT TIM21"/>
    <property type="match status" value="1"/>
</dbReference>
<evidence type="ECO:0000256" key="3">
    <source>
        <dbReference type="ARBA" id="ARBA00020726"/>
    </source>
</evidence>
<feature type="transmembrane region" description="Helical" evidence="11">
    <location>
        <begin position="33"/>
        <end position="53"/>
    </location>
</feature>
<dbReference type="InterPro" id="IPR013261">
    <property type="entry name" value="Tim21"/>
</dbReference>
<dbReference type="GO" id="GO:0030150">
    <property type="term" value="P:protein import into mitochondrial matrix"/>
    <property type="evidence" value="ECO:0007669"/>
    <property type="project" value="UniProtKB-UniRule"/>
</dbReference>
<comment type="similarity">
    <text evidence="2 11">Belongs to the TIM21 family.</text>
</comment>
<dbReference type="KEGG" id="bcom:BAUCODRAFT_45611"/>
<evidence type="ECO:0000256" key="4">
    <source>
        <dbReference type="ARBA" id="ARBA00022692"/>
    </source>
</evidence>
<dbReference type="eggNOG" id="KOG4836">
    <property type="taxonomic scope" value="Eukaryota"/>
</dbReference>
<dbReference type="Pfam" id="PF08294">
    <property type="entry name" value="TIM21"/>
    <property type="match status" value="1"/>
</dbReference>
<dbReference type="EMBL" id="KB445560">
    <property type="protein sequence ID" value="EMC93639.1"/>
    <property type="molecule type" value="Genomic_DNA"/>
</dbReference>
<dbReference type="STRING" id="717646.M2N3Q3"/>
<evidence type="ECO:0000256" key="5">
    <source>
        <dbReference type="ARBA" id="ARBA00022792"/>
    </source>
</evidence>
<keyword evidence="7 11" id="KW-1133">Transmembrane helix</keyword>
<dbReference type="GeneID" id="19114513"/>
<evidence type="ECO:0000256" key="10">
    <source>
        <dbReference type="ARBA" id="ARBA00060204"/>
    </source>
</evidence>
<comment type="function">
    <text evidence="10">Essential component of the TIM23 complex, a complex that mediates the translocation of transit peptide-containing proteins across the mitochondrial inner membrane. Required to keep the TOM and the TIM23 complexes in close contact. At some point, it is released from the TOM23 complex to allow protein translocation into the mitochondrial matrix.</text>
</comment>
<keyword evidence="11" id="KW-0811">Translocation</keyword>
<sequence length="192" mass="21606">RRRAVTVANDTGRIPWSDLSIGEKAARTTQQTFNLGLVLLGVGLTGTVAYVLYLEVFSTDSKTAVFNRSADRVRKDPKCIELLAGSDGRHTKREINAYGEPSWSRWARNRTIASKLETDRAGIEHLHMHFYVEGPLAKGTVSVHMTRLPGQKDFEYRLLALDVPGHARYHLVNADSKQLDLRKQGKMFGVNW</sequence>
<comment type="subcellular location">
    <subcellularLocation>
        <location evidence="1 11">Mitochondrion inner membrane</location>
        <topology evidence="1 11">Single-pass membrane protein</topology>
    </subcellularLocation>
</comment>
<evidence type="ECO:0000256" key="7">
    <source>
        <dbReference type="ARBA" id="ARBA00022989"/>
    </source>
</evidence>
<evidence type="ECO:0000256" key="1">
    <source>
        <dbReference type="ARBA" id="ARBA00004434"/>
    </source>
</evidence>
<feature type="non-terminal residue" evidence="12">
    <location>
        <position position="1"/>
    </location>
</feature>
<evidence type="ECO:0000313" key="13">
    <source>
        <dbReference type="Proteomes" id="UP000011761"/>
    </source>
</evidence>